<organism evidence="5 6">
    <name type="scientific">Limnofasciculus baicalensis BBK-W-15</name>
    <dbReference type="NCBI Taxonomy" id="2699891"/>
    <lineage>
        <taxon>Bacteria</taxon>
        <taxon>Bacillati</taxon>
        <taxon>Cyanobacteriota</taxon>
        <taxon>Cyanophyceae</taxon>
        <taxon>Coleofasciculales</taxon>
        <taxon>Coleofasciculaceae</taxon>
        <taxon>Limnofasciculus</taxon>
        <taxon>Limnofasciculus baicalensis</taxon>
    </lineage>
</organism>
<reference evidence="5" key="1">
    <citation type="submission" date="2022-06" db="EMBL/GenBank/DDBJ databases">
        <title>New cyanobacteria of genus Symplocastrum in benthos of Lake Baikal.</title>
        <authorList>
            <person name="Sorokovikova E."/>
            <person name="Tikhonova I."/>
            <person name="Krasnopeev A."/>
            <person name="Evseev P."/>
            <person name="Gladkikh A."/>
            <person name="Belykh O."/>
        </authorList>
    </citation>
    <scope>NUCLEOTIDE SEQUENCE</scope>
    <source>
        <strain evidence="5">BBK-W-15</strain>
    </source>
</reference>
<evidence type="ECO:0000313" key="5">
    <source>
        <dbReference type="EMBL" id="MCP2727493.1"/>
    </source>
</evidence>
<gene>
    <name evidence="5" type="ORF">NJ959_03265</name>
</gene>
<name>A0AAE3GPF1_9CYAN</name>
<keyword evidence="6" id="KW-1185">Reference proteome</keyword>
<dbReference type="AlphaFoldDB" id="A0AAE3GPF1"/>
<dbReference type="PANTHER" id="PTHR45339:SF1">
    <property type="entry name" value="HYBRID SIGNAL TRANSDUCTION HISTIDINE KINASE J"/>
    <property type="match status" value="1"/>
</dbReference>
<dbReference type="PROSITE" id="PS50110">
    <property type="entry name" value="RESPONSE_REGULATORY"/>
    <property type="match status" value="1"/>
</dbReference>
<accession>A0AAE3GPF1</accession>
<feature type="domain" description="Response regulatory" evidence="4">
    <location>
        <begin position="57"/>
        <end position="174"/>
    </location>
</feature>
<dbReference type="EMBL" id="JAMZMM010000016">
    <property type="protein sequence ID" value="MCP2727493.1"/>
    <property type="molecule type" value="Genomic_DNA"/>
</dbReference>
<sequence length="186" mass="21172">MNRIDMVNIAASPIQSIPSVQLVNIWLSLLGQDPDKNEQINAKTDDKNHLEEALKLQILIADDQLIDRTVAMRILQAMGYMVDLAINGLEALQALRQKHYDVLLTDVQMPQMGGLDVARQICQEWTLEERPCMIAVTSEAMPEIREQCLNVGMDECLSKPLDVNQLRQALRKCRFRSQSDRSDDRI</sequence>
<keyword evidence="1 3" id="KW-0597">Phosphoprotein</keyword>
<dbReference type="PANTHER" id="PTHR45339">
    <property type="entry name" value="HYBRID SIGNAL TRANSDUCTION HISTIDINE KINASE J"/>
    <property type="match status" value="1"/>
</dbReference>
<dbReference type="SUPFAM" id="SSF52172">
    <property type="entry name" value="CheY-like"/>
    <property type="match status" value="1"/>
</dbReference>
<evidence type="ECO:0000256" key="3">
    <source>
        <dbReference type="PROSITE-ProRule" id="PRU00169"/>
    </source>
</evidence>
<proteinExistence type="predicted"/>
<dbReference type="CDD" id="cd17546">
    <property type="entry name" value="REC_hyHK_CKI1_RcsC-like"/>
    <property type="match status" value="1"/>
</dbReference>
<dbReference type="Gene3D" id="3.40.50.2300">
    <property type="match status" value="1"/>
</dbReference>
<comment type="caution">
    <text evidence="5">The sequence shown here is derived from an EMBL/GenBank/DDBJ whole genome shotgun (WGS) entry which is preliminary data.</text>
</comment>
<dbReference type="InterPro" id="IPR011006">
    <property type="entry name" value="CheY-like_superfamily"/>
</dbReference>
<evidence type="ECO:0000313" key="6">
    <source>
        <dbReference type="Proteomes" id="UP001204953"/>
    </source>
</evidence>
<protein>
    <submittedName>
        <fullName evidence="5">Response regulator</fullName>
    </submittedName>
</protein>
<dbReference type="Proteomes" id="UP001204953">
    <property type="component" value="Unassembled WGS sequence"/>
</dbReference>
<keyword evidence="2" id="KW-0902">Two-component regulatory system</keyword>
<dbReference type="InterPro" id="IPR001789">
    <property type="entry name" value="Sig_transdc_resp-reg_receiver"/>
</dbReference>
<dbReference type="GO" id="GO:0000160">
    <property type="term" value="P:phosphorelay signal transduction system"/>
    <property type="evidence" value="ECO:0007669"/>
    <property type="project" value="UniProtKB-KW"/>
</dbReference>
<dbReference type="RefSeq" id="WP_254010309.1">
    <property type="nucleotide sequence ID" value="NZ_JAMZMM010000016.1"/>
</dbReference>
<evidence type="ECO:0000256" key="1">
    <source>
        <dbReference type="ARBA" id="ARBA00022553"/>
    </source>
</evidence>
<evidence type="ECO:0000259" key="4">
    <source>
        <dbReference type="PROSITE" id="PS50110"/>
    </source>
</evidence>
<evidence type="ECO:0000256" key="2">
    <source>
        <dbReference type="ARBA" id="ARBA00023012"/>
    </source>
</evidence>
<dbReference type="Pfam" id="PF00072">
    <property type="entry name" value="Response_reg"/>
    <property type="match status" value="1"/>
</dbReference>
<dbReference type="SMART" id="SM00448">
    <property type="entry name" value="REC"/>
    <property type="match status" value="1"/>
</dbReference>
<feature type="modified residue" description="4-aspartylphosphate" evidence="3">
    <location>
        <position position="106"/>
    </location>
</feature>